<evidence type="ECO:0000313" key="2">
    <source>
        <dbReference type="EMBL" id="VDP45113.1"/>
    </source>
</evidence>
<gene>
    <name evidence="2" type="ORF">SBAD_LOCUS12060</name>
</gene>
<feature type="region of interest" description="Disordered" evidence="1">
    <location>
        <begin position="1"/>
        <end position="31"/>
    </location>
</feature>
<dbReference type="AlphaFoldDB" id="A0A183J862"/>
<dbReference type="EMBL" id="UZAM01016886">
    <property type="protein sequence ID" value="VDP45113.1"/>
    <property type="molecule type" value="Genomic_DNA"/>
</dbReference>
<evidence type="ECO:0000256" key="1">
    <source>
        <dbReference type="SAM" id="MobiDB-lite"/>
    </source>
</evidence>
<name>A0A183J862_9BILA</name>
<reference evidence="2 3" key="2">
    <citation type="submission" date="2018-11" db="EMBL/GenBank/DDBJ databases">
        <authorList>
            <consortium name="Pathogen Informatics"/>
        </authorList>
    </citation>
    <scope>NUCLEOTIDE SEQUENCE [LARGE SCALE GENOMIC DNA]</scope>
</reference>
<dbReference type="WBParaSite" id="SBAD_0001246401-mRNA-1">
    <property type="protein sequence ID" value="SBAD_0001246401-mRNA-1"/>
    <property type="gene ID" value="SBAD_0001246401"/>
</dbReference>
<accession>A0A183J862</accession>
<reference evidence="4" key="1">
    <citation type="submission" date="2016-06" db="UniProtKB">
        <authorList>
            <consortium name="WormBaseParasite"/>
        </authorList>
    </citation>
    <scope>IDENTIFICATION</scope>
</reference>
<keyword evidence="3" id="KW-1185">Reference proteome</keyword>
<evidence type="ECO:0000313" key="3">
    <source>
        <dbReference type="Proteomes" id="UP000270296"/>
    </source>
</evidence>
<dbReference type="Proteomes" id="UP000270296">
    <property type="component" value="Unassembled WGS sequence"/>
</dbReference>
<sequence>MEGDVYQQAVPPDQHPSGGGYGAAHDAEAGT</sequence>
<proteinExistence type="predicted"/>
<protein>
    <submittedName>
        <fullName evidence="4">Transcriptional regulator</fullName>
    </submittedName>
</protein>
<evidence type="ECO:0000313" key="4">
    <source>
        <dbReference type="WBParaSite" id="SBAD_0001246401-mRNA-1"/>
    </source>
</evidence>
<organism evidence="4">
    <name type="scientific">Soboliphyme baturini</name>
    <dbReference type="NCBI Taxonomy" id="241478"/>
    <lineage>
        <taxon>Eukaryota</taxon>
        <taxon>Metazoa</taxon>
        <taxon>Ecdysozoa</taxon>
        <taxon>Nematoda</taxon>
        <taxon>Enoplea</taxon>
        <taxon>Dorylaimia</taxon>
        <taxon>Dioctophymatida</taxon>
        <taxon>Dioctophymatoidea</taxon>
        <taxon>Soboliphymatidae</taxon>
        <taxon>Soboliphyme</taxon>
    </lineage>
</organism>